<dbReference type="InterPro" id="IPR029058">
    <property type="entry name" value="AB_hydrolase_fold"/>
</dbReference>
<sequence length="564" mass="61677">MTEKSVTEEVVTAQGRMRGTWEEGVRVFRGVPFAAAPVGPLRFRPPQPAPAWEGVRSAVAHGPASYQFNGVNEEAVGRLIAELDPGAPGIMAWPSYTNATYRHDHADEDCLYLDIWVPELPEGASDLPVYVYYHGGANAVSSGSFTLERGAQLARSQQVVVVRPNYRLGALGWVHFGLISDALPEAVNLGVQDQVAALRWVNENIAAFGGDPGRVTIGGESAGGTAVSHLLTLPAARGLFRRAVLQSLSPFNPWCTQERPEAETVARLYLELLGLDDPAQLARIEPDRLLAVGNILTRWFPPDAALAWRPLGGVVDGDWIPEAPARHLAEDPLDLDGVEVVIGFAKDEWLFFRGHSDTVRHGTRDDVLAVLSQVFGDRAAEVYRRYQRLHPDHTEPGRILSDVMSFAFFKFSSLRIAQNMAAQNIPVRAFQFSYELPGLEGSLHAVHTGDIPFLFGNHTEADLAWWPAFDGIDRDELARVSAEAMDLYGAVIRGEDPGPAWPRFGSGDDTVLWLGRTIEPRPGLLRAELDTFTDHGVTDVSTLEDTLTGNLRARIGRRPGPGVS</sequence>
<name>A0A4Y3QYZ5_STRCI</name>
<dbReference type="RefSeq" id="WP_230988538.1">
    <property type="nucleotide sequence ID" value="NZ_BJMM01000006.1"/>
</dbReference>
<dbReference type="InterPro" id="IPR050309">
    <property type="entry name" value="Type-B_Carboxylest/Lipase"/>
</dbReference>
<gene>
    <name evidence="5" type="primary">pnbA</name>
    <name evidence="5" type="ORF">SCA03_17010</name>
</gene>
<evidence type="ECO:0000256" key="2">
    <source>
        <dbReference type="ARBA" id="ARBA00022801"/>
    </source>
</evidence>
<comment type="caution">
    <text evidence="5">The sequence shown here is derived from an EMBL/GenBank/DDBJ whole genome shotgun (WGS) entry which is preliminary data.</text>
</comment>
<dbReference type="EMBL" id="BJMM01000006">
    <property type="protein sequence ID" value="GEB49150.1"/>
    <property type="molecule type" value="Genomic_DNA"/>
</dbReference>
<dbReference type="InterPro" id="IPR019826">
    <property type="entry name" value="Carboxylesterase_B_AS"/>
</dbReference>
<organism evidence="5 6">
    <name type="scientific">Streptomyces cacaoi</name>
    <dbReference type="NCBI Taxonomy" id="1898"/>
    <lineage>
        <taxon>Bacteria</taxon>
        <taxon>Bacillati</taxon>
        <taxon>Actinomycetota</taxon>
        <taxon>Actinomycetes</taxon>
        <taxon>Kitasatosporales</taxon>
        <taxon>Streptomycetaceae</taxon>
        <taxon>Streptomyces</taxon>
    </lineage>
</organism>
<dbReference type="InterPro" id="IPR019819">
    <property type="entry name" value="Carboxylesterase_B_CS"/>
</dbReference>
<dbReference type="PROSITE" id="PS00122">
    <property type="entry name" value="CARBOXYLESTERASE_B_1"/>
    <property type="match status" value="1"/>
</dbReference>
<proteinExistence type="inferred from homology"/>
<protein>
    <recommendedName>
        <fullName evidence="3">Carboxylic ester hydrolase</fullName>
        <ecNumber evidence="3">3.1.1.-</ecNumber>
    </recommendedName>
</protein>
<evidence type="ECO:0000259" key="4">
    <source>
        <dbReference type="Pfam" id="PF00135"/>
    </source>
</evidence>
<dbReference type="PROSITE" id="PS00941">
    <property type="entry name" value="CARBOXYLESTERASE_B_2"/>
    <property type="match status" value="1"/>
</dbReference>
<dbReference type="PANTHER" id="PTHR11559">
    <property type="entry name" value="CARBOXYLESTERASE"/>
    <property type="match status" value="1"/>
</dbReference>
<dbReference type="Proteomes" id="UP000319210">
    <property type="component" value="Unassembled WGS sequence"/>
</dbReference>
<reference evidence="5 6" key="1">
    <citation type="submission" date="2019-06" db="EMBL/GenBank/DDBJ databases">
        <title>Whole genome shotgun sequence of Streptomyces cacaoi subsp. cacaoi NBRC 12748.</title>
        <authorList>
            <person name="Hosoyama A."/>
            <person name="Uohara A."/>
            <person name="Ohji S."/>
            <person name="Ichikawa N."/>
        </authorList>
    </citation>
    <scope>NUCLEOTIDE SEQUENCE [LARGE SCALE GENOMIC DNA]</scope>
    <source>
        <strain evidence="5 6">NBRC 12748</strain>
    </source>
</reference>
<dbReference type="Gene3D" id="3.40.50.1820">
    <property type="entry name" value="alpha/beta hydrolase"/>
    <property type="match status" value="1"/>
</dbReference>
<evidence type="ECO:0000256" key="1">
    <source>
        <dbReference type="ARBA" id="ARBA00005964"/>
    </source>
</evidence>
<evidence type="ECO:0000256" key="3">
    <source>
        <dbReference type="RuleBase" id="RU361235"/>
    </source>
</evidence>
<keyword evidence="2 3" id="KW-0378">Hydrolase</keyword>
<comment type="similarity">
    <text evidence="1 3">Belongs to the type-B carboxylesterase/lipase family.</text>
</comment>
<dbReference type="SUPFAM" id="SSF53474">
    <property type="entry name" value="alpha/beta-Hydrolases"/>
    <property type="match status" value="1"/>
</dbReference>
<accession>A0A4Y3QYZ5</accession>
<evidence type="ECO:0000313" key="5">
    <source>
        <dbReference type="EMBL" id="GEB49150.1"/>
    </source>
</evidence>
<dbReference type="EC" id="3.1.1.-" evidence="3"/>
<dbReference type="GO" id="GO:0016787">
    <property type="term" value="F:hydrolase activity"/>
    <property type="evidence" value="ECO:0007669"/>
    <property type="project" value="UniProtKB-KW"/>
</dbReference>
<evidence type="ECO:0000313" key="6">
    <source>
        <dbReference type="Proteomes" id="UP000319210"/>
    </source>
</evidence>
<dbReference type="AlphaFoldDB" id="A0A4Y3QYZ5"/>
<feature type="domain" description="Carboxylesterase type B" evidence="4">
    <location>
        <begin position="8"/>
        <end position="516"/>
    </location>
</feature>
<dbReference type="Pfam" id="PF00135">
    <property type="entry name" value="COesterase"/>
    <property type="match status" value="1"/>
</dbReference>
<keyword evidence="6" id="KW-1185">Reference proteome</keyword>
<dbReference type="InterPro" id="IPR002018">
    <property type="entry name" value="CarbesteraseB"/>
</dbReference>